<keyword evidence="2" id="KW-0812">Transmembrane</keyword>
<sequence>MVELNSSDVNGSERKGLESLSVLIRTNYPAEGFINTIRPLMRNSNTSFSKEIVAAAISTNLHIPSFLSRSHSQTYLIGFTVVGWTQVTLSMAISPYVLEFVAVIGVVRVCAQFVPGECGLQDGVLFCADLSICSRYCERPCESITSSELRNMNYFAEERIRTIPGKVSADDNFLNYFDIEMNGLRPGICGTYAVQKLPRFLVTNRKSVFEQIVAKLHIELDRTLYAHSQCEQSCSFGCEEVGYNGDVIKALKRSSIRSVISLHECKPIPAWLTYLTVSSVYALFILIGLLIYKFGIPEEADILRIIKNEYNARRSERRVSKPVASSASSDVSNSPPATPARSLSPTEYGSD</sequence>
<accession>A0A915BI92</accession>
<evidence type="ECO:0000256" key="2">
    <source>
        <dbReference type="SAM" id="Phobius"/>
    </source>
</evidence>
<organism evidence="3 4">
    <name type="scientific">Parascaris univalens</name>
    <name type="common">Nematode worm</name>
    <dbReference type="NCBI Taxonomy" id="6257"/>
    <lineage>
        <taxon>Eukaryota</taxon>
        <taxon>Metazoa</taxon>
        <taxon>Ecdysozoa</taxon>
        <taxon>Nematoda</taxon>
        <taxon>Chromadorea</taxon>
        <taxon>Rhabditida</taxon>
        <taxon>Spirurina</taxon>
        <taxon>Ascaridomorpha</taxon>
        <taxon>Ascaridoidea</taxon>
        <taxon>Ascarididae</taxon>
        <taxon>Parascaris</taxon>
    </lineage>
</organism>
<dbReference type="WBParaSite" id="PgR040_g081_t01">
    <property type="protein sequence ID" value="PgR040_g081_t01"/>
    <property type="gene ID" value="PgR040_g081"/>
</dbReference>
<evidence type="ECO:0000313" key="4">
    <source>
        <dbReference type="WBParaSite" id="PgR040_g081_t01"/>
    </source>
</evidence>
<evidence type="ECO:0000313" key="3">
    <source>
        <dbReference type="Proteomes" id="UP000887569"/>
    </source>
</evidence>
<feature type="compositionally biased region" description="Low complexity" evidence="1">
    <location>
        <begin position="321"/>
        <end position="335"/>
    </location>
</feature>
<keyword evidence="2" id="KW-1133">Transmembrane helix</keyword>
<proteinExistence type="predicted"/>
<dbReference type="Proteomes" id="UP000887569">
    <property type="component" value="Unplaced"/>
</dbReference>
<feature type="transmembrane region" description="Helical" evidence="2">
    <location>
        <begin position="271"/>
        <end position="292"/>
    </location>
</feature>
<protein>
    <submittedName>
        <fullName evidence="4">Uncharacterized protein</fullName>
    </submittedName>
</protein>
<keyword evidence="3" id="KW-1185">Reference proteome</keyword>
<feature type="region of interest" description="Disordered" evidence="1">
    <location>
        <begin position="314"/>
        <end position="351"/>
    </location>
</feature>
<dbReference type="AlphaFoldDB" id="A0A915BI92"/>
<evidence type="ECO:0000256" key="1">
    <source>
        <dbReference type="SAM" id="MobiDB-lite"/>
    </source>
</evidence>
<keyword evidence="2" id="KW-0472">Membrane</keyword>
<feature type="compositionally biased region" description="Polar residues" evidence="1">
    <location>
        <begin position="341"/>
        <end position="351"/>
    </location>
</feature>
<name>A0A915BI92_PARUN</name>
<reference evidence="4" key="1">
    <citation type="submission" date="2022-11" db="UniProtKB">
        <authorList>
            <consortium name="WormBaseParasite"/>
        </authorList>
    </citation>
    <scope>IDENTIFICATION</scope>
</reference>